<dbReference type="EMBL" id="UZAU01000467">
    <property type="status" value="NOT_ANNOTATED_CDS"/>
    <property type="molecule type" value="Genomic_DNA"/>
</dbReference>
<evidence type="ECO:0000313" key="1">
    <source>
        <dbReference type="EnsemblPlants" id="cds.evm.model.05.868"/>
    </source>
</evidence>
<dbReference type="Proteomes" id="UP000596661">
    <property type="component" value="Chromosome 5"/>
</dbReference>
<name>A0A803PS77_CANSA</name>
<dbReference type="GO" id="GO:0003676">
    <property type="term" value="F:nucleic acid binding"/>
    <property type="evidence" value="ECO:0007669"/>
    <property type="project" value="InterPro"/>
</dbReference>
<sequence>MISPDGLRLQATLRFTFLASNNEAEYEALIAGLKLAKVVGANRVEANRQAEAVNKILKVTLKKKLLAYKNNWPEELPRVLWAYKTTARTTTRNSPFSMAYGCEAMVSVEAIISSHRRTTYDPTTNQALLQEALDLVDELREES</sequence>
<organism evidence="1 2">
    <name type="scientific">Cannabis sativa</name>
    <name type="common">Hemp</name>
    <name type="synonym">Marijuana</name>
    <dbReference type="NCBI Taxonomy" id="3483"/>
    <lineage>
        <taxon>Eukaryota</taxon>
        <taxon>Viridiplantae</taxon>
        <taxon>Streptophyta</taxon>
        <taxon>Embryophyta</taxon>
        <taxon>Tracheophyta</taxon>
        <taxon>Spermatophyta</taxon>
        <taxon>Magnoliopsida</taxon>
        <taxon>eudicotyledons</taxon>
        <taxon>Gunneridae</taxon>
        <taxon>Pentapetalae</taxon>
        <taxon>rosids</taxon>
        <taxon>fabids</taxon>
        <taxon>Rosales</taxon>
        <taxon>Cannabaceae</taxon>
        <taxon>Cannabis</taxon>
    </lineage>
</organism>
<dbReference type="EnsemblPlants" id="evm.model.05.868">
    <property type="protein sequence ID" value="cds.evm.model.05.868"/>
    <property type="gene ID" value="evm.TU.05.868"/>
</dbReference>
<dbReference type="PANTHER" id="PTHR48475:SF1">
    <property type="entry name" value="RNASE H TYPE-1 DOMAIN-CONTAINING PROTEIN"/>
    <property type="match status" value="1"/>
</dbReference>
<protein>
    <recommendedName>
        <fullName evidence="3">Reverse transcriptase domain-containing protein</fullName>
    </recommendedName>
</protein>
<proteinExistence type="predicted"/>
<dbReference type="PANTHER" id="PTHR48475">
    <property type="entry name" value="RIBONUCLEASE H"/>
    <property type="match status" value="1"/>
</dbReference>
<dbReference type="Gene3D" id="3.30.420.10">
    <property type="entry name" value="Ribonuclease H-like superfamily/Ribonuclease H"/>
    <property type="match status" value="1"/>
</dbReference>
<dbReference type="Gramene" id="evm.model.05.868">
    <property type="protein sequence ID" value="cds.evm.model.05.868"/>
    <property type="gene ID" value="evm.TU.05.868"/>
</dbReference>
<dbReference type="InterPro" id="IPR036397">
    <property type="entry name" value="RNaseH_sf"/>
</dbReference>
<reference evidence="1" key="1">
    <citation type="submission" date="2018-11" db="EMBL/GenBank/DDBJ databases">
        <authorList>
            <person name="Grassa J C."/>
        </authorList>
    </citation>
    <scope>NUCLEOTIDE SEQUENCE [LARGE SCALE GENOMIC DNA]</scope>
</reference>
<keyword evidence="2" id="KW-1185">Reference proteome</keyword>
<dbReference type="AlphaFoldDB" id="A0A803PS77"/>
<evidence type="ECO:0000313" key="2">
    <source>
        <dbReference type="Proteomes" id="UP000596661"/>
    </source>
</evidence>
<dbReference type="SUPFAM" id="SSF53098">
    <property type="entry name" value="Ribonuclease H-like"/>
    <property type="match status" value="2"/>
</dbReference>
<dbReference type="InterPro" id="IPR012337">
    <property type="entry name" value="RNaseH-like_sf"/>
</dbReference>
<accession>A0A803PS77</accession>
<reference evidence="1" key="2">
    <citation type="submission" date="2021-03" db="UniProtKB">
        <authorList>
            <consortium name="EnsemblPlants"/>
        </authorList>
    </citation>
    <scope>IDENTIFICATION</scope>
</reference>
<dbReference type="OMA" id="RDMVNIR"/>
<evidence type="ECO:0008006" key="3">
    <source>
        <dbReference type="Google" id="ProtNLM"/>
    </source>
</evidence>